<feature type="transmembrane region" description="Helical" evidence="10">
    <location>
        <begin position="1108"/>
        <end position="1132"/>
    </location>
</feature>
<feature type="domain" description="ABC transmembrane type-1" evidence="12">
    <location>
        <begin position="1023"/>
        <end position="1250"/>
    </location>
</feature>
<feature type="transmembrane region" description="Helical" evidence="10">
    <location>
        <begin position="404"/>
        <end position="429"/>
    </location>
</feature>
<dbReference type="Pfam" id="PF00664">
    <property type="entry name" value="ABC_membrane"/>
    <property type="match status" value="2"/>
</dbReference>
<evidence type="ECO:0000256" key="10">
    <source>
        <dbReference type="SAM" id="Phobius"/>
    </source>
</evidence>
<feature type="compositionally biased region" description="Acidic residues" evidence="9">
    <location>
        <begin position="286"/>
        <end position="296"/>
    </location>
</feature>
<dbReference type="InterPro" id="IPR036640">
    <property type="entry name" value="ABC1_TM_sf"/>
</dbReference>
<accession>A0A5C3F0Y0</accession>
<dbReference type="SUPFAM" id="SSF52540">
    <property type="entry name" value="P-loop containing nucleoside triphosphate hydrolases"/>
    <property type="match status" value="2"/>
</dbReference>
<dbReference type="PANTHER" id="PTHR24223:SF399">
    <property type="entry name" value="ABC TRANSPORTER ATNG"/>
    <property type="match status" value="1"/>
</dbReference>
<dbReference type="InterPro" id="IPR050173">
    <property type="entry name" value="ABC_transporter_C-like"/>
</dbReference>
<evidence type="ECO:0000256" key="4">
    <source>
        <dbReference type="ARBA" id="ARBA00022741"/>
    </source>
</evidence>
<evidence type="ECO:0000256" key="1">
    <source>
        <dbReference type="ARBA" id="ARBA00004141"/>
    </source>
</evidence>
<evidence type="ECO:0000256" key="9">
    <source>
        <dbReference type="SAM" id="MobiDB-lite"/>
    </source>
</evidence>
<feature type="transmembrane region" description="Helical" evidence="10">
    <location>
        <begin position="35"/>
        <end position="55"/>
    </location>
</feature>
<evidence type="ECO:0000256" key="8">
    <source>
        <dbReference type="ARBA" id="ARBA00023180"/>
    </source>
</evidence>
<keyword evidence="5" id="KW-0067">ATP-binding</keyword>
<dbReference type="InterPro" id="IPR044746">
    <property type="entry name" value="ABCC_6TM_D1"/>
</dbReference>
<feature type="region of interest" description="Disordered" evidence="9">
    <location>
        <begin position="921"/>
        <end position="952"/>
    </location>
</feature>
<dbReference type="InterPro" id="IPR027417">
    <property type="entry name" value="P-loop_NTPase"/>
</dbReference>
<feature type="domain" description="ABC transmembrane type-1" evidence="12">
    <location>
        <begin position="395"/>
        <end position="654"/>
    </location>
</feature>
<gene>
    <name evidence="13" type="ORF">PSFLO_02402</name>
</gene>
<feature type="transmembrane region" description="Helical" evidence="10">
    <location>
        <begin position="1204"/>
        <end position="1226"/>
    </location>
</feature>
<dbReference type="FunFam" id="3.40.50.300:FF:002979">
    <property type="entry name" value="Chromosome 16, whole genome shotgun sequence"/>
    <property type="match status" value="1"/>
</dbReference>
<dbReference type="Gene3D" id="3.40.50.300">
    <property type="entry name" value="P-loop containing nucleotide triphosphate hydrolases"/>
    <property type="match status" value="2"/>
</dbReference>
<keyword evidence="14" id="KW-1185">Reference proteome</keyword>
<dbReference type="PROSITE" id="PS00211">
    <property type="entry name" value="ABC_TRANSPORTER_1"/>
    <property type="match status" value="2"/>
</dbReference>
<keyword evidence="6 10" id="KW-1133">Transmembrane helix</keyword>
<feature type="compositionally biased region" description="Basic and acidic residues" evidence="9">
    <location>
        <begin position="303"/>
        <end position="314"/>
    </location>
</feature>
<comment type="subcellular location">
    <subcellularLocation>
        <location evidence="1">Membrane</location>
        <topology evidence="1">Multi-pass membrane protein</topology>
    </subcellularLocation>
</comment>
<feature type="transmembrane region" description="Helical" evidence="10">
    <location>
        <begin position="185"/>
        <end position="203"/>
    </location>
</feature>
<sequence length="1540" mass="166307">MAGAGPNGLRACNDGSFGPVSDCRFFDFTATFSNAILGTLPAAIALLCFAARLRIVLRKKNLGQFTDGMRSGPVQRYLGVAQGDAVGALAAAVAIAHAALNVVLLALLLRPQGRGLRHALQAPSIEACTVLSLVVALVVVPLSILERRRTKGGAMFIPLWLFFALLCDASRIRSFTGMPQVKGDAFFYVFVVAFALKSIMLGFENSDGRDIGEPNTREGRAGFFSRLIFAWLMPVLWSGYRTPITMGSLDPLKPDFGSDRLYRRFIGKWTGAVSDSRSWSEASGHDDDDDGDDDGDAGNFSFDDAKSGRDPRDSDLVLRKLPLPARPDRAGSAAAGGRIFPKKVNQRGLLVTLMLAHPLAWFAPIPWMAIDTACKLTLPFLVSATLAFVQSFDHDSASPPQPTAYGWGLGGAFALAYLVLALSTGQYWWSVSQLMIKLRGTMVEAIYRKGLVLHLDAARRVGGGKAANLMSVDTDRIINCLDALHQMWSGLISLVVGCYVLHNLLGIAFLAPILTVGCCLGVTPLISRGMGDRQKTWSERTDARVNLLSSAIADIKGVKFSAYEDVIEAKLLEARDAEISAMKRFYSKFVLVAGFSNCNGELMVVTSFLTLIIIDLCTGSRRFTLNNVFTATTLVAIIQEPLLRFGQDYAKLLAANASVKRIEAFLNEQECGPLRDQAVAAFVDPAQADARSSSSTSAAAAVLEGADLAWKDNVVLRGVSVEFPRGQLTMICGRLGEGKSTLIQTLMGETDVVAGTCRLPLLASQVAYVSQDIWLQESNSIRQNIIFSSDIWDPERFALVLKACALEQDLAQLPAGLETKANALSGGQRQRVAVARALYSDVETYIFDDITSALDAETAAHLWRSLFGSAGLLTGKTVIMATNAVHLLSDAALIVRIEGGRIAEHGSFQDISFKGKRAIARSSQDSRRSEEAPAEATGAANSTAKPSGKAEDIEQVETGSVGIHVLKMWIKAAGLGLVFLLVCSLTLLAGLLSGHPYVLQAWALEQERNPFHNIALYALVWPVMVLSAGGILLSQLWLMMKPLAAGAGTRLHAMELRGVLRAPMSFFDSTPAGRISNRFSQDLNILDFVFPINTLMALGNTFDVVGLMVTLVVPAPFLILVCALVIALAIGAQRLYAPASRQLRRLEMATRSPLYTLFGEISTVSGLATLRGLRRETVFSETNSLILDESQRPYYMLLGVRRWLQTWLLLFTMLVNTVLVIIVVSLRHSSNVGAVGVALVQATMLGSSLNATVIGYTEAEIAAVALERIRQFSQIAPEEAAGASRNGETCSLPVESVKGEIRFDDVTVAYREDLEPAIKGLSFHLPAGKRLGIVGRSGSGKSTTLLALFRILEARSGRIEIDGVPIAALPVKQLRSLLSIIPQSPLILADTVRNNLDPEGVCGDDEIWAALHKCHVSELVKKLPQQLEEKLGNDSTFLSAGQRQLLALARAVLRKRKVLVLDEATSAMDVETDAAVQDVLRTQFSDCTIIAVAHRIATIIGFDQIICMQSGVAIESGTPEELLALPQGCFRSLAVEQKCI</sequence>
<feature type="transmembrane region" description="Helical" evidence="10">
    <location>
        <begin position="1014"/>
        <end position="1033"/>
    </location>
</feature>
<evidence type="ECO:0000256" key="3">
    <source>
        <dbReference type="ARBA" id="ARBA00022692"/>
    </source>
</evidence>
<dbReference type="CDD" id="cd18580">
    <property type="entry name" value="ABC_6TM_ABCC_D2"/>
    <property type="match status" value="1"/>
</dbReference>
<dbReference type="GO" id="GO:0140359">
    <property type="term" value="F:ABC-type transporter activity"/>
    <property type="evidence" value="ECO:0007669"/>
    <property type="project" value="InterPro"/>
</dbReference>
<evidence type="ECO:0000256" key="7">
    <source>
        <dbReference type="ARBA" id="ARBA00023136"/>
    </source>
</evidence>
<evidence type="ECO:0000259" key="11">
    <source>
        <dbReference type="PROSITE" id="PS50893"/>
    </source>
</evidence>
<proteinExistence type="predicted"/>
<dbReference type="InterPro" id="IPR011527">
    <property type="entry name" value="ABC1_TM_dom"/>
</dbReference>
<feature type="domain" description="ABC transporter" evidence="11">
    <location>
        <begin position="1301"/>
        <end position="1535"/>
    </location>
</feature>
<keyword evidence="2" id="KW-0813">Transport</keyword>
<dbReference type="SUPFAM" id="SSF90123">
    <property type="entry name" value="ABC transporter transmembrane region"/>
    <property type="match status" value="2"/>
</dbReference>
<feature type="transmembrane region" description="Helical" evidence="10">
    <location>
        <begin position="348"/>
        <end position="369"/>
    </location>
</feature>
<feature type="domain" description="ABC transporter" evidence="11">
    <location>
        <begin position="701"/>
        <end position="924"/>
    </location>
</feature>
<dbReference type="InterPro" id="IPR044726">
    <property type="entry name" value="ABCC_6TM_D2"/>
</dbReference>
<dbReference type="FunFam" id="3.40.50.300:FF:000838">
    <property type="entry name" value="ABC multidrug transporter (Eurofung)"/>
    <property type="match status" value="1"/>
</dbReference>
<dbReference type="GO" id="GO:0005524">
    <property type="term" value="F:ATP binding"/>
    <property type="evidence" value="ECO:0007669"/>
    <property type="project" value="UniProtKB-KW"/>
</dbReference>
<dbReference type="GO" id="GO:0016020">
    <property type="term" value="C:membrane"/>
    <property type="evidence" value="ECO:0007669"/>
    <property type="project" value="UniProtKB-SubCell"/>
</dbReference>
<feature type="transmembrane region" description="Helical" evidence="10">
    <location>
        <begin position="508"/>
        <end position="526"/>
    </location>
</feature>
<organism evidence="13 14">
    <name type="scientific">Pseudozyma flocculosa</name>
    <dbReference type="NCBI Taxonomy" id="84751"/>
    <lineage>
        <taxon>Eukaryota</taxon>
        <taxon>Fungi</taxon>
        <taxon>Dikarya</taxon>
        <taxon>Basidiomycota</taxon>
        <taxon>Ustilaginomycotina</taxon>
        <taxon>Ustilaginomycetes</taxon>
        <taxon>Ustilaginales</taxon>
        <taxon>Ustilaginaceae</taxon>
        <taxon>Pseudozyma</taxon>
    </lineage>
</organism>
<reference evidence="13 14" key="1">
    <citation type="submission" date="2018-03" db="EMBL/GenBank/DDBJ databases">
        <authorList>
            <person name="Guldener U."/>
        </authorList>
    </citation>
    <scope>NUCLEOTIDE SEQUENCE [LARGE SCALE GENOMIC DNA]</scope>
    <source>
        <strain evidence="13 14">DAOM196992</strain>
    </source>
</reference>
<feature type="transmembrane region" description="Helical" evidence="10">
    <location>
        <begin position="972"/>
        <end position="994"/>
    </location>
</feature>
<dbReference type="InterPro" id="IPR017871">
    <property type="entry name" value="ABC_transporter-like_CS"/>
</dbReference>
<dbReference type="GO" id="GO:0016887">
    <property type="term" value="F:ATP hydrolysis activity"/>
    <property type="evidence" value="ECO:0007669"/>
    <property type="project" value="InterPro"/>
</dbReference>
<dbReference type="CDD" id="cd18579">
    <property type="entry name" value="ABC_6TM_ABCC_D1"/>
    <property type="match status" value="1"/>
</dbReference>
<dbReference type="CDD" id="cd03244">
    <property type="entry name" value="ABCC_MRP_domain2"/>
    <property type="match status" value="1"/>
</dbReference>
<evidence type="ECO:0000256" key="6">
    <source>
        <dbReference type="ARBA" id="ARBA00022989"/>
    </source>
</evidence>
<evidence type="ECO:0000256" key="2">
    <source>
        <dbReference type="ARBA" id="ARBA00022448"/>
    </source>
</evidence>
<keyword evidence="4" id="KW-0547">Nucleotide-binding</keyword>
<keyword evidence="7 10" id="KW-0472">Membrane</keyword>
<dbReference type="InterPro" id="IPR003593">
    <property type="entry name" value="AAA+_ATPase"/>
</dbReference>
<feature type="transmembrane region" description="Helical" evidence="10">
    <location>
        <begin position="120"/>
        <end position="142"/>
    </location>
</feature>
<name>A0A5C3F0Y0_9BASI</name>
<dbReference type="FunFam" id="1.20.1560.10:FF:000055">
    <property type="entry name" value="ABC multidrug transporter (Eurofung)"/>
    <property type="match status" value="1"/>
</dbReference>
<dbReference type="OrthoDB" id="6500128at2759"/>
<dbReference type="PANTHER" id="PTHR24223">
    <property type="entry name" value="ATP-BINDING CASSETTE SUB-FAMILY C"/>
    <property type="match status" value="1"/>
</dbReference>
<evidence type="ECO:0000259" key="12">
    <source>
        <dbReference type="PROSITE" id="PS50929"/>
    </source>
</evidence>
<dbReference type="PROSITE" id="PS50893">
    <property type="entry name" value="ABC_TRANSPORTER_2"/>
    <property type="match status" value="2"/>
</dbReference>
<protein>
    <submittedName>
        <fullName evidence="13">Related to ABC transporter</fullName>
    </submittedName>
</protein>
<keyword evidence="3 10" id="KW-0812">Transmembrane</keyword>
<evidence type="ECO:0000313" key="14">
    <source>
        <dbReference type="Proteomes" id="UP000323386"/>
    </source>
</evidence>
<feature type="transmembrane region" description="Helical" evidence="10">
    <location>
        <begin position="1153"/>
        <end position="1173"/>
    </location>
</feature>
<evidence type="ECO:0000313" key="13">
    <source>
        <dbReference type="EMBL" id="SPO36931.1"/>
    </source>
</evidence>
<dbReference type="PROSITE" id="PS50929">
    <property type="entry name" value="ABC_TM1F"/>
    <property type="match status" value="2"/>
</dbReference>
<evidence type="ECO:0000256" key="5">
    <source>
        <dbReference type="ARBA" id="ARBA00022840"/>
    </source>
</evidence>
<dbReference type="Pfam" id="PF00005">
    <property type="entry name" value="ABC_tran"/>
    <property type="match status" value="2"/>
</dbReference>
<dbReference type="Proteomes" id="UP000323386">
    <property type="component" value="Unassembled WGS sequence"/>
</dbReference>
<feature type="transmembrane region" description="Helical" evidence="10">
    <location>
        <begin position="85"/>
        <end position="108"/>
    </location>
</feature>
<dbReference type="Gene3D" id="1.20.1560.10">
    <property type="entry name" value="ABC transporter type 1, transmembrane domain"/>
    <property type="match status" value="2"/>
</dbReference>
<keyword evidence="8" id="KW-0325">Glycoprotein</keyword>
<feature type="region of interest" description="Disordered" evidence="9">
    <location>
        <begin position="276"/>
        <end position="314"/>
    </location>
</feature>
<dbReference type="SMART" id="SM00382">
    <property type="entry name" value="AAA"/>
    <property type="match status" value="2"/>
</dbReference>
<feature type="transmembrane region" description="Helical" evidence="10">
    <location>
        <begin position="223"/>
        <end position="240"/>
    </location>
</feature>
<dbReference type="EMBL" id="OOIP01000005">
    <property type="protein sequence ID" value="SPO36931.1"/>
    <property type="molecule type" value="Genomic_DNA"/>
</dbReference>
<dbReference type="InterPro" id="IPR003439">
    <property type="entry name" value="ABC_transporter-like_ATP-bd"/>
</dbReference>